<gene>
    <name evidence="1" type="ORF">ACFOGH_05615</name>
</gene>
<organism evidence="1 2">
    <name type="scientific">Cypionkella sinensis</name>
    <dbReference type="NCBI Taxonomy" id="1756043"/>
    <lineage>
        <taxon>Bacteria</taxon>
        <taxon>Pseudomonadati</taxon>
        <taxon>Pseudomonadota</taxon>
        <taxon>Alphaproteobacteria</taxon>
        <taxon>Rhodobacterales</taxon>
        <taxon>Paracoccaceae</taxon>
        <taxon>Cypionkella</taxon>
    </lineage>
</organism>
<proteinExistence type="predicted"/>
<dbReference type="EMBL" id="JBHRTO010000001">
    <property type="protein sequence ID" value="MFC3180457.1"/>
    <property type="molecule type" value="Genomic_DNA"/>
</dbReference>
<evidence type="ECO:0000313" key="1">
    <source>
        <dbReference type="EMBL" id="MFC3180457.1"/>
    </source>
</evidence>
<dbReference type="RefSeq" id="WP_380072081.1">
    <property type="nucleotide sequence ID" value="NZ_JBHRTO010000001.1"/>
</dbReference>
<comment type="caution">
    <text evidence="1">The sequence shown here is derived from an EMBL/GenBank/DDBJ whole genome shotgun (WGS) entry which is preliminary data.</text>
</comment>
<reference evidence="2" key="1">
    <citation type="journal article" date="2019" name="Int. J. Syst. Evol. Microbiol.">
        <title>The Global Catalogue of Microorganisms (GCM) 10K type strain sequencing project: providing services to taxonomists for standard genome sequencing and annotation.</title>
        <authorList>
            <consortium name="The Broad Institute Genomics Platform"/>
            <consortium name="The Broad Institute Genome Sequencing Center for Infectious Disease"/>
            <person name="Wu L."/>
            <person name="Ma J."/>
        </authorList>
    </citation>
    <scope>NUCLEOTIDE SEQUENCE [LARGE SCALE GENOMIC DNA]</scope>
    <source>
        <strain evidence="2">KCTC 52039</strain>
    </source>
</reference>
<name>A0ABV7J152_9RHOB</name>
<keyword evidence="2" id="KW-1185">Reference proteome</keyword>
<evidence type="ECO:0000313" key="2">
    <source>
        <dbReference type="Proteomes" id="UP001595547"/>
    </source>
</evidence>
<protein>
    <recommendedName>
        <fullName evidence="3">Tail terminator</fullName>
    </recommendedName>
</protein>
<sequence>MNHRSLFRTLARDALANDLRMIELTQMSAWAGNISADALPVLGVVTPQERVSPETFDMFERSTLLQVVVKRLGGDELEDDLDADADAIEICVCAAIMGAGYRCFPEDLTLALNGDGEQRIGTAIVNFRVTYHRGLDGQS</sequence>
<dbReference type="Proteomes" id="UP001595547">
    <property type="component" value="Unassembled WGS sequence"/>
</dbReference>
<evidence type="ECO:0008006" key="3">
    <source>
        <dbReference type="Google" id="ProtNLM"/>
    </source>
</evidence>
<accession>A0ABV7J152</accession>